<organism evidence="1 2">
    <name type="scientific">Maudiozyma humilis</name>
    <name type="common">Sour dough yeast</name>
    <name type="synonym">Kazachstania humilis</name>
    <dbReference type="NCBI Taxonomy" id="51915"/>
    <lineage>
        <taxon>Eukaryota</taxon>
        <taxon>Fungi</taxon>
        <taxon>Dikarya</taxon>
        <taxon>Ascomycota</taxon>
        <taxon>Saccharomycotina</taxon>
        <taxon>Saccharomycetes</taxon>
        <taxon>Saccharomycetales</taxon>
        <taxon>Saccharomycetaceae</taxon>
        <taxon>Maudiozyma</taxon>
    </lineage>
</organism>
<accession>A0AAV5S3J3</accession>
<keyword evidence="2" id="KW-1185">Reference proteome</keyword>
<sequence length="319" mass="36248">MGLFRRLAVSMMSDDRLRVDKLTAKAVPEFLKFNMERNLPICDMPLHRGYFIFPSVQSFEAFKRTRGAEIGTLDANAMGVPLLRIERQFLTHGMTMISSEVKYKVYRYEVRTINDPPPYGGVDRDCTVIAENGQFKVYKYLFADIYKADKASESALKIAFIGGDNSDLHGDDNALYMLHRRAFRDMDTSIKGVNLRWHVRYSPLQNDHYKLALLNPREPSLLDSAQTRASKRKANITKIEPYTAVLGHYTSEAEDLLPGFIVKDADFIIGENGSPANIGIANIPELTVLFATQALVLHCIERERDENSRRNSNALMMSR</sequence>
<reference evidence="1 2" key="1">
    <citation type="journal article" date="2023" name="Elife">
        <title>Identification of key yeast species and microbe-microbe interactions impacting larval growth of Drosophila in the wild.</title>
        <authorList>
            <person name="Mure A."/>
            <person name="Sugiura Y."/>
            <person name="Maeda R."/>
            <person name="Honda K."/>
            <person name="Sakurai N."/>
            <person name="Takahashi Y."/>
            <person name="Watada M."/>
            <person name="Katoh T."/>
            <person name="Gotoh A."/>
            <person name="Gotoh Y."/>
            <person name="Taniguchi I."/>
            <person name="Nakamura K."/>
            <person name="Hayashi T."/>
            <person name="Katayama T."/>
            <person name="Uemura T."/>
            <person name="Hattori Y."/>
        </authorList>
    </citation>
    <scope>NUCLEOTIDE SEQUENCE [LARGE SCALE GENOMIC DNA]</scope>
    <source>
        <strain evidence="1 2">KH-74</strain>
    </source>
</reference>
<evidence type="ECO:0000313" key="1">
    <source>
        <dbReference type="EMBL" id="GMM58439.1"/>
    </source>
</evidence>
<gene>
    <name evidence="1" type="ORF">DAKH74_050560</name>
</gene>
<dbReference type="EMBL" id="BTGD01000025">
    <property type="protein sequence ID" value="GMM58439.1"/>
    <property type="molecule type" value="Genomic_DNA"/>
</dbReference>
<dbReference type="AlphaFoldDB" id="A0AAV5S3J3"/>
<dbReference type="Proteomes" id="UP001377567">
    <property type="component" value="Unassembled WGS sequence"/>
</dbReference>
<evidence type="ECO:0000313" key="2">
    <source>
        <dbReference type="Proteomes" id="UP001377567"/>
    </source>
</evidence>
<proteinExistence type="predicted"/>
<comment type="caution">
    <text evidence="1">The sequence shown here is derived from an EMBL/GenBank/DDBJ whole genome shotgun (WGS) entry which is preliminary data.</text>
</comment>
<protein>
    <submittedName>
        <fullName evidence="1">Dia1 protein</fullName>
    </submittedName>
</protein>
<name>A0AAV5S3J3_MAUHU</name>